<gene>
    <name evidence="1" type="ORF">SAMN05443667_10783</name>
</gene>
<evidence type="ECO:0000313" key="1">
    <source>
        <dbReference type="EMBL" id="SEA68397.1"/>
    </source>
</evidence>
<evidence type="ECO:0000313" key="2">
    <source>
        <dbReference type="Proteomes" id="UP000198951"/>
    </source>
</evidence>
<proteinExistence type="predicted"/>
<dbReference type="EMBL" id="FNRD01000007">
    <property type="protein sequence ID" value="SEA68397.1"/>
    <property type="molecule type" value="Genomic_DNA"/>
</dbReference>
<reference evidence="2" key="1">
    <citation type="submission" date="2016-10" db="EMBL/GenBank/DDBJ databases">
        <authorList>
            <person name="Varghese N."/>
            <person name="Submissions S."/>
        </authorList>
    </citation>
    <scope>NUCLEOTIDE SEQUENCE [LARGE SCALE GENOMIC DNA]</scope>
    <source>
        <strain evidence="2">DSM 22376</strain>
    </source>
</reference>
<protein>
    <submittedName>
        <fullName evidence="1">Uncharacterized protein</fullName>
    </submittedName>
</protein>
<sequence>MTILNITENLTLQPFTDKEARTANTCYKRTLCIMRKIVQIIKIRTKNANAQTAHSFFPTPNVNAEKNKRAVFCQRSNDDNNE</sequence>
<organism evidence="1 2">
    <name type="scientific">Flavobacterium gillisiae</name>
    <dbReference type="NCBI Taxonomy" id="150146"/>
    <lineage>
        <taxon>Bacteria</taxon>
        <taxon>Pseudomonadati</taxon>
        <taxon>Bacteroidota</taxon>
        <taxon>Flavobacteriia</taxon>
        <taxon>Flavobacteriales</taxon>
        <taxon>Flavobacteriaceae</taxon>
        <taxon>Flavobacterium</taxon>
    </lineage>
</organism>
<accession>A0A1H4D6Y9</accession>
<dbReference type="AlphaFoldDB" id="A0A1H4D6Y9"/>
<dbReference type="Proteomes" id="UP000198951">
    <property type="component" value="Unassembled WGS sequence"/>
</dbReference>
<dbReference type="STRING" id="150146.SAMN05443667_10783"/>
<name>A0A1H4D6Y9_9FLAO</name>
<keyword evidence="2" id="KW-1185">Reference proteome</keyword>